<organism evidence="2 3">
    <name type="scientific">Flavobacterium suaedae</name>
    <dbReference type="NCBI Taxonomy" id="1767027"/>
    <lineage>
        <taxon>Bacteria</taxon>
        <taxon>Pseudomonadati</taxon>
        <taxon>Bacteroidota</taxon>
        <taxon>Flavobacteriia</taxon>
        <taxon>Flavobacteriales</taxon>
        <taxon>Flavobacteriaceae</taxon>
        <taxon>Flavobacterium</taxon>
    </lineage>
</organism>
<name>A0ABQ1K5D6_9FLAO</name>
<evidence type="ECO:0000313" key="2">
    <source>
        <dbReference type="EMBL" id="GGB84634.1"/>
    </source>
</evidence>
<evidence type="ECO:0008006" key="4">
    <source>
        <dbReference type="Google" id="ProtNLM"/>
    </source>
</evidence>
<comment type="caution">
    <text evidence="2">The sequence shown here is derived from an EMBL/GenBank/DDBJ whole genome shotgun (WGS) entry which is preliminary data.</text>
</comment>
<keyword evidence="1" id="KW-0732">Signal</keyword>
<evidence type="ECO:0000256" key="1">
    <source>
        <dbReference type="SAM" id="SignalP"/>
    </source>
</evidence>
<feature type="chain" id="PRO_5045946929" description="Lipoprotein" evidence="1">
    <location>
        <begin position="20"/>
        <end position="122"/>
    </location>
</feature>
<dbReference type="RefSeq" id="WP_188621733.1">
    <property type="nucleotide sequence ID" value="NZ_BMJE01000007.1"/>
</dbReference>
<accession>A0ABQ1K5D6</accession>
<gene>
    <name evidence="2" type="ORF">GCM10007424_25850</name>
</gene>
<reference evidence="3" key="1">
    <citation type="journal article" date="2019" name="Int. J. Syst. Evol. Microbiol.">
        <title>The Global Catalogue of Microorganisms (GCM) 10K type strain sequencing project: providing services to taxonomists for standard genome sequencing and annotation.</title>
        <authorList>
            <consortium name="The Broad Institute Genomics Platform"/>
            <consortium name="The Broad Institute Genome Sequencing Center for Infectious Disease"/>
            <person name="Wu L."/>
            <person name="Ma J."/>
        </authorList>
    </citation>
    <scope>NUCLEOTIDE SEQUENCE [LARGE SCALE GENOMIC DNA]</scope>
    <source>
        <strain evidence="3">CGMCC 1.15461</strain>
    </source>
</reference>
<dbReference type="Proteomes" id="UP000615760">
    <property type="component" value="Unassembled WGS sequence"/>
</dbReference>
<protein>
    <recommendedName>
        <fullName evidence="4">Lipoprotein</fullName>
    </recommendedName>
</protein>
<feature type="signal peptide" evidence="1">
    <location>
        <begin position="1"/>
        <end position="19"/>
    </location>
</feature>
<keyword evidence="3" id="KW-1185">Reference proteome</keyword>
<evidence type="ECO:0000313" key="3">
    <source>
        <dbReference type="Proteomes" id="UP000615760"/>
    </source>
</evidence>
<proteinExistence type="predicted"/>
<dbReference type="EMBL" id="BMJE01000007">
    <property type="protein sequence ID" value="GGB84634.1"/>
    <property type="molecule type" value="Genomic_DNA"/>
</dbReference>
<dbReference type="PROSITE" id="PS51257">
    <property type="entry name" value="PROKAR_LIPOPROTEIN"/>
    <property type="match status" value="1"/>
</dbReference>
<sequence>MKKILFLFFFFITFFLSCADKQNKKGFLAEQESCPECKVEYMKCSEAIFTTYGEIIVKASDRFKADSITKKEYQKVKDEAKSIRDKELKVCDTDYIKCCKKETLDNLNNQKKPKVADPETIM</sequence>